<dbReference type="AlphaFoldDB" id="A0A8J4VVP4"/>
<keyword evidence="2" id="KW-1185">Reference proteome</keyword>
<dbReference type="SUPFAM" id="SSF52540">
    <property type="entry name" value="P-loop containing nucleoside triphosphate hydrolases"/>
    <property type="match status" value="1"/>
</dbReference>
<protein>
    <submittedName>
        <fullName evidence="1">Uncharacterized protein</fullName>
    </submittedName>
</protein>
<evidence type="ECO:0000313" key="2">
    <source>
        <dbReference type="Proteomes" id="UP000737018"/>
    </source>
</evidence>
<dbReference type="InterPro" id="IPR051363">
    <property type="entry name" value="RLR_Helicase"/>
</dbReference>
<sequence>MTSITMGKTDWHIISMFLEMKFQNGNSDKEANGSDGDGVELGSTTQKLIDSRKVARKFQLELSQKALDENIIVYLGRGCGKTHIAVLLIHELGHLIRKPQKNVCIFFGPTVVLFWQNLRDSTGEAFLVYINEEYRTDPEDKPQAKWST</sequence>
<dbReference type="EMBL" id="JRKL02000353">
    <property type="protein sequence ID" value="KAF3972207.1"/>
    <property type="molecule type" value="Genomic_DNA"/>
</dbReference>
<dbReference type="PANTHER" id="PTHR14074">
    <property type="entry name" value="HELICASE WITH DEATH DOMAIN-RELATED"/>
    <property type="match status" value="1"/>
</dbReference>
<dbReference type="Proteomes" id="UP000737018">
    <property type="component" value="Unassembled WGS sequence"/>
</dbReference>
<reference evidence="1" key="1">
    <citation type="submission" date="2020-03" db="EMBL/GenBank/DDBJ databases">
        <title>Castanea mollissima Vanexum genome sequencing.</title>
        <authorList>
            <person name="Staton M."/>
        </authorList>
    </citation>
    <scope>NUCLEOTIDE SEQUENCE</scope>
    <source>
        <tissue evidence="1">Leaf</tissue>
    </source>
</reference>
<proteinExistence type="predicted"/>
<dbReference type="Gene3D" id="3.40.50.300">
    <property type="entry name" value="P-loop containing nucleotide triphosphate hydrolases"/>
    <property type="match status" value="1"/>
</dbReference>
<dbReference type="GO" id="GO:0005737">
    <property type="term" value="C:cytoplasm"/>
    <property type="evidence" value="ECO:0007669"/>
    <property type="project" value="TreeGrafter"/>
</dbReference>
<dbReference type="InterPro" id="IPR027417">
    <property type="entry name" value="P-loop_NTPase"/>
</dbReference>
<comment type="caution">
    <text evidence="1">The sequence shown here is derived from an EMBL/GenBank/DDBJ whole genome shotgun (WGS) entry which is preliminary data.</text>
</comment>
<gene>
    <name evidence="1" type="ORF">CMV_004263</name>
</gene>
<dbReference type="OrthoDB" id="6513042at2759"/>
<evidence type="ECO:0000313" key="1">
    <source>
        <dbReference type="EMBL" id="KAF3972207.1"/>
    </source>
</evidence>
<accession>A0A8J4VVP4</accession>
<organism evidence="1 2">
    <name type="scientific">Castanea mollissima</name>
    <name type="common">Chinese chestnut</name>
    <dbReference type="NCBI Taxonomy" id="60419"/>
    <lineage>
        <taxon>Eukaryota</taxon>
        <taxon>Viridiplantae</taxon>
        <taxon>Streptophyta</taxon>
        <taxon>Embryophyta</taxon>
        <taxon>Tracheophyta</taxon>
        <taxon>Spermatophyta</taxon>
        <taxon>Magnoliopsida</taxon>
        <taxon>eudicotyledons</taxon>
        <taxon>Gunneridae</taxon>
        <taxon>Pentapetalae</taxon>
        <taxon>rosids</taxon>
        <taxon>fabids</taxon>
        <taxon>Fagales</taxon>
        <taxon>Fagaceae</taxon>
        <taxon>Castanea</taxon>
    </lineage>
</organism>
<dbReference type="PANTHER" id="PTHR14074:SF16">
    <property type="entry name" value="ANTIVIRAL INNATE IMMUNE RESPONSE RECEPTOR RIG-I"/>
    <property type="match status" value="1"/>
</dbReference>
<name>A0A8J4VVP4_9ROSI</name>